<feature type="domain" description="Glucose-methanol-choline oxidoreductase N-terminal" evidence="8">
    <location>
        <begin position="359"/>
        <end position="373"/>
    </location>
</feature>
<organism evidence="9">
    <name type="scientific">Guillardia theta</name>
    <name type="common">Cryptophyte</name>
    <name type="synonym">Cryptomonas phi</name>
    <dbReference type="NCBI Taxonomy" id="55529"/>
    <lineage>
        <taxon>Eukaryota</taxon>
        <taxon>Cryptophyceae</taxon>
        <taxon>Pyrenomonadales</taxon>
        <taxon>Geminigeraceae</taxon>
        <taxon>Guillardia</taxon>
    </lineage>
</organism>
<dbReference type="SUPFAM" id="SSF54373">
    <property type="entry name" value="FAD-linked reductases, C-terminal domain"/>
    <property type="match status" value="1"/>
</dbReference>
<dbReference type="GO" id="GO:0016614">
    <property type="term" value="F:oxidoreductase activity, acting on CH-OH group of donors"/>
    <property type="evidence" value="ECO:0007669"/>
    <property type="project" value="InterPro"/>
</dbReference>
<dbReference type="InterPro" id="IPR007867">
    <property type="entry name" value="GMC_OxRtase_C"/>
</dbReference>
<evidence type="ECO:0000259" key="8">
    <source>
        <dbReference type="PROSITE" id="PS00624"/>
    </source>
</evidence>
<dbReference type="InterPro" id="IPR012132">
    <property type="entry name" value="GMC_OxRdtase"/>
</dbReference>
<keyword evidence="3 6" id="KW-0285">Flavoprotein</keyword>
<dbReference type="InterPro" id="IPR000172">
    <property type="entry name" value="GMC_OxRdtase_N"/>
</dbReference>
<gene>
    <name evidence="9" type="ORF">GTHE00462_LOCUS17037</name>
</gene>
<dbReference type="InterPro" id="IPR036188">
    <property type="entry name" value="FAD/NAD-bd_sf"/>
</dbReference>
<dbReference type="PANTHER" id="PTHR11552">
    <property type="entry name" value="GLUCOSE-METHANOL-CHOLINE GMC OXIDOREDUCTASE"/>
    <property type="match status" value="1"/>
</dbReference>
<name>A0A7S4NRP3_GUITH</name>
<evidence type="ECO:0000256" key="4">
    <source>
        <dbReference type="ARBA" id="ARBA00022827"/>
    </source>
</evidence>
<evidence type="ECO:0000259" key="7">
    <source>
        <dbReference type="PROSITE" id="PS00623"/>
    </source>
</evidence>
<keyword evidence="4 5" id="KW-0274">FAD</keyword>
<dbReference type="PROSITE" id="PS00623">
    <property type="entry name" value="GMC_OXRED_1"/>
    <property type="match status" value="1"/>
</dbReference>
<evidence type="ECO:0000256" key="2">
    <source>
        <dbReference type="ARBA" id="ARBA00010790"/>
    </source>
</evidence>
<evidence type="ECO:0000256" key="1">
    <source>
        <dbReference type="ARBA" id="ARBA00001974"/>
    </source>
</evidence>
<protein>
    <recommendedName>
        <fullName evidence="7 8">Glucose-methanol-choline oxidoreductase N-terminal domain-containing protein</fullName>
    </recommendedName>
</protein>
<evidence type="ECO:0000256" key="6">
    <source>
        <dbReference type="RuleBase" id="RU003968"/>
    </source>
</evidence>
<dbReference type="SUPFAM" id="SSF51905">
    <property type="entry name" value="FAD/NAD(P)-binding domain"/>
    <property type="match status" value="1"/>
</dbReference>
<dbReference type="Pfam" id="PF00732">
    <property type="entry name" value="GMC_oxred_N"/>
    <property type="match status" value="1"/>
</dbReference>
<evidence type="ECO:0000313" key="9">
    <source>
        <dbReference type="EMBL" id="CAE2303018.1"/>
    </source>
</evidence>
<dbReference type="PIRSF" id="PIRSF000137">
    <property type="entry name" value="Alcohol_oxidase"/>
    <property type="match status" value="1"/>
</dbReference>
<comment type="cofactor">
    <cofactor evidence="1 5">
        <name>FAD</name>
        <dbReference type="ChEBI" id="CHEBI:57692"/>
    </cofactor>
</comment>
<dbReference type="Gene3D" id="3.30.560.10">
    <property type="entry name" value="Glucose Oxidase, domain 3"/>
    <property type="match status" value="1"/>
</dbReference>
<dbReference type="PANTHER" id="PTHR11552:SF147">
    <property type="entry name" value="CHOLINE DEHYDROGENASE, MITOCHONDRIAL"/>
    <property type="match status" value="1"/>
</dbReference>
<reference evidence="9" key="1">
    <citation type="submission" date="2021-01" db="EMBL/GenBank/DDBJ databases">
        <authorList>
            <person name="Corre E."/>
            <person name="Pelletier E."/>
            <person name="Niang G."/>
            <person name="Scheremetjew M."/>
            <person name="Finn R."/>
            <person name="Kale V."/>
            <person name="Holt S."/>
            <person name="Cochrane G."/>
            <person name="Meng A."/>
            <person name="Brown T."/>
            <person name="Cohen L."/>
        </authorList>
    </citation>
    <scope>NUCLEOTIDE SEQUENCE</scope>
    <source>
        <strain evidence="9">CCMP 2712</strain>
    </source>
</reference>
<dbReference type="AlphaFoldDB" id="A0A7S4NRP3"/>
<evidence type="ECO:0000256" key="3">
    <source>
        <dbReference type="ARBA" id="ARBA00022630"/>
    </source>
</evidence>
<dbReference type="Pfam" id="PF05199">
    <property type="entry name" value="GMC_oxred_C"/>
    <property type="match status" value="1"/>
</dbReference>
<dbReference type="Gene3D" id="3.50.50.60">
    <property type="entry name" value="FAD/NAD(P)-binding domain"/>
    <property type="match status" value="1"/>
</dbReference>
<dbReference type="PROSITE" id="PS00624">
    <property type="entry name" value="GMC_OXRED_2"/>
    <property type="match status" value="1"/>
</dbReference>
<feature type="domain" description="Glucose-methanol-choline oxidoreductase N-terminal" evidence="7">
    <location>
        <begin position="175"/>
        <end position="198"/>
    </location>
</feature>
<feature type="binding site" evidence="5">
    <location>
        <position position="313"/>
    </location>
    <ligand>
        <name>FAD</name>
        <dbReference type="ChEBI" id="CHEBI:57692"/>
    </ligand>
</feature>
<dbReference type="EMBL" id="HBKN01021690">
    <property type="protein sequence ID" value="CAE2303018.1"/>
    <property type="molecule type" value="Transcribed_RNA"/>
</dbReference>
<accession>A0A7S4NRP3</accession>
<evidence type="ECO:0000256" key="5">
    <source>
        <dbReference type="PIRSR" id="PIRSR000137-2"/>
    </source>
</evidence>
<comment type="similarity">
    <text evidence="2 6">Belongs to the GMC oxidoreductase family.</text>
</comment>
<dbReference type="GO" id="GO:0050660">
    <property type="term" value="F:flavin adenine dinucleotide binding"/>
    <property type="evidence" value="ECO:0007669"/>
    <property type="project" value="InterPro"/>
</dbReference>
<proteinExistence type="inferred from homology"/>
<sequence>MAWRFNMAVAVTVVAMLVVLDVHLLMDQVLGSLASLLGSISLSDENILLLDESLDKLTSLWFSLLALLPSSPRGPLSLPTQKAYDVIVVGGGSSGSVVAARLSEEEDLSVLLLESGPRDSNLLLDVPLACGTLQRTKRDWQVETEQQEGHACRSISCTQDPTVKGKDGCCRWPMGKTLGGGSSINYMAYVRGNPEDFNEWERRGATGWNYTTALRYFKKAENNQNLRWSSYHGVHGPLFVSDPVERSPLTAAFVEGCAAAGLGENPDYNGKEQEGCAHLQSTTYRGRRWSVSRAYLRPAMRRRNLEVVVGATVLKVEIDCSGQQGGGKEKCQAKGVWFRGEDGKDVYVEGRKEILLAASAVHTPKLLMLSGVGEEEQLKKHGIEVKVSSPGVGKNLQDHFFYGLMFNVTSPVSYRRKDATSTWSFLSWLLAHRGPLTSPMLEAVSFSRTRPSLTLPDLQLHMIAAAGSRSDFLNFGFNEEMLRWYDISPLTHGLAMFPTLLHPGTTGSVSLRSADPLDPPRVDPKYLRHPDDMATLLEGIRLILRIVRTAEMREWTDGKLLYNQRDCQASSCGCPSEPLEETPDSFWECQIRAVGGTVYHPAGTARMGADGDPLAVLDPLLRVRGVRGLRVVDASSWPMVTSGNTNAPTIMVAERAADLIKEALRKGN</sequence>